<sequence>MNLSDLNWQLFISSAIALIIGLISIAFSSKSKTARQVGVLLIGTGIFFCIVGLFAPNEDPNQTTAEPPTSTPMNIPTSSVAAATPTTPTTTATATTDANAASVGTDPYLAELKVLQDASDVYYNKTYEVSGQPYVHSILAECGSNCTTQKKISYNLGKKYRKLTFGVGIEDNSATREQVAVFTLIADGKPIFEKTTQKNEPVTSQEVDVTDVLTLELAVTATKNKSSQLVWMTPQLHS</sequence>
<dbReference type="HOGENOM" id="CLU_1164330_0_0_11"/>
<evidence type="ECO:0000259" key="3">
    <source>
        <dbReference type="Pfam" id="PF08305"/>
    </source>
</evidence>
<dbReference type="InterPro" id="IPR038637">
    <property type="entry name" value="NPCBM_sf"/>
</dbReference>
<evidence type="ECO:0000313" key="4">
    <source>
        <dbReference type="EMBL" id="EEG28302.1"/>
    </source>
</evidence>
<feature type="domain" description="Glycosyl hydrolase family 98 putative carbohydrate-binding module" evidence="3">
    <location>
        <begin position="148"/>
        <end position="236"/>
    </location>
</feature>
<comment type="caution">
    <text evidence="4">The sequence shown here is derived from an EMBL/GenBank/DDBJ whole genome shotgun (WGS) entry which is preliminary data.</text>
</comment>
<evidence type="ECO:0000313" key="5">
    <source>
        <dbReference type="Proteomes" id="UP000006247"/>
    </source>
</evidence>
<name>C0DZI5_9CORY</name>
<dbReference type="Proteomes" id="UP000006247">
    <property type="component" value="Unassembled WGS sequence"/>
</dbReference>
<dbReference type="InterPro" id="IPR008979">
    <property type="entry name" value="Galactose-bd-like_sf"/>
</dbReference>
<feature type="compositionally biased region" description="Polar residues" evidence="1">
    <location>
        <begin position="60"/>
        <end position="75"/>
    </location>
</feature>
<feature type="compositionally biased region" description="Low complexity" evidence="1">
    <location>
        <begin position="76"/>
        <end position="97"/>
    </location>
</feature>
<dbReference type="EMBL" id="ACEB01000002">
    <property type="protein sequence ID" value="EEG28302.1"/>
    <property type="molecule type" value="Genomic_DNA"/>
</dbReference>
<feature type="transmembrane region" description="Helical" evidence="2">
    <location>
        <begin position="37"/>
        <end position="55"/>
    </location>
</feature>
<evidence type="ECO:0000256" key="1">
    <source>
        <dbReference type="SAM" id="MobiDB-lite"/>
    </source>
</evidence>
<keyword evidence="2" id="KW-0472">Membrane</keyword>
<organism evidence="4 5">
    <name type="scientific">Corynebacterium matruchotii ATCC 33806</name>
    <dbReference type="NCBI Taxonomy" id="566549"/>
    <lineage>
        <taxon>Bacteria</taxon>
        <taxon>Bacillati</taxon>
        <taxon>Actinomycetota</taxon>
        <taxon>Actinomycetes</taxon>
        <taxon>Mycobacteriales</taxon>
        <taxon>Corynebacteriaceae</taxon>
        <taxon>Corynebacterium</taxon>
    </lineage>
</organism>
<accession>C0DZI5</accession>
<keyword evidence="2" id="KW-0812">Transmembrane</keyword>
<proteinExistence type="predicted"/>
<feature type="transmembrane region" description="Helical" evidence="2">
    <location>
        <begin position="6"/>
        <end position="25"/>
    </location>
</feature>
<reference evidence="4 5" key="1">
    <citation type="submission" date="2009-01" db="EMBL/GenBank/DDBJ databases">
        <authorList>
            <person name="Fulton L."/>
            <person name="Clifton S."/>
            <person name="Chinwalla A.T."/>
            <person name="Mitreva M."/>
            <person name="Sodergren E."/>
            <person name="Weinstock G."/>
            <person name="Clifton S."/>
            <person name="Dooling D.J."/>
            <person name="Fulton B."/>
            <person name="Minx P."/>
            <person name="Pepin K.H."/>
            <person name="Johnson M."/>
            <person name="Bhonagiri V."/>
            <person name="Nash W.E."/>
            <person name="Mardis E.R."/>
            <person name="Wilson R.K."/>
        </authorList>
    </citation>
    <scope>NUCLEOTIDE SEQUENCE [LARGE SCALE GENOMIC DNA]</scope>
    <source>
        <strain evidence="4 5">ATCC 33806</strain>
    </source>
</reference>
<dbReference type="Pfam" id="PF08305">
    <property type="entry name" value="NPCBM"/>
    <property type="match status" value="1"/>
</dbReference>
<dbReference type="InterPro" id="IPR013222">
    <property type="entry name" value="Glyco_hyd_98_carb-bd"/>
</dbReference>
<gene>
    <name evidence="4" type="ORF">CORMATOL_00124</name>
</gene>
<keyword evidence="2" id="KW-1133">Transmembrane helix</keyword>
<feature type="region of interest" description="Disordered" evidence="1">
    <location>
        <begin position="60"/>
        <end position="97"/>
    </location>
</feature>
<dbReference type="SUPFAM" id="SSF49785">
    <property type="entry name" value="Galactose-binding domain-like"/>
    <property type="match status" value="1"/>
</dbReference>
<protein>
    <recommendedName>
        <fullName evidence="3">Glycosyl hydrolase family 98 putative carbohydrate-binding module domain-containing protein</fullName>
    </recommendedName>
</protein>
<dbReference type="Gene3D" id="2.60.120.1060">
    <property type="entry name" value="NPCBM/NEW2 domain"/>
    <property type="match status" value="1"/>
</dbReference>
<dbReference type="AlphaFoldDB" id="C0DZI5"/>
<evidence type="ECO:0000256" key="2">
    <source>
        <dbReference type="SAM" id="Phobius"/>
    </source>
</evidence>